<keyword evidence="3" id="KW-1185">Reference proteome</keyword>
<feature type="domain" description="D-glucuronyl C5-epimerase C-terminal" evidence="1">
    <location>
        <begin position="114"/>
        <end position="281"/>
    </location>
</feature>
<evidence type="ECO:0000313" key="3">
    <source>
        <dbReference type="Proteomes" id="UP000652681"/>
    </source>
</evidence>
<reference evidence="2" key="1">
    <citation type="submission" date="2020-09" db="EMBL/GenBank/DDBJ databases">
        <title>Taishania pollutisoli gen. nov., sp. nov., Isolated from Tetrabromobisphenol A-Contaminated Soil.</title>
        <authorList>
            <person name="Chen Q."/>
        </authorList>
    </citation>
    <scope>NUCLEOTIDE SEQUENCE</scope>
    <source>
        <strain evidence="2">CZZ-1</strain>
    </source>
</reference>
<name>A0A8J6PB01_9FLAO</name>
<dbReference type="EMBL" id="JACVEL010000002">
    <property type="protein sequence ID" value="MBC9811803.1"/>
    <property type="molecule type" value="Genomic_DNA"/>
</dbReference>
<dbReference type="Pfam" id="PF06662">
    <property type="entry name" value="C5-epim_C"/>
    <property type="match status" value="1"/>
</dbReference>
<dbReference type="Proteomes" id="UP000652681">
    <property type="component" value="Unassembled WGS sequence"/>
</dbReference>
<organism evidence="2 3">
    <name type="scientific">Taishania pollutisoli</name>
    <dbReference type="NCBI Taxonomy" id="2766479"/>
    <lineage>
        <taxon>Bacteria</taxon>
        <taxon>Pseudomonadati</taxon>
        <taxon>Bacteroidota</taxon>
        <taxon>Flavobacteriia</taxon>
        <taxon>Flavobacteriales</taxon>
        <taxon>Crocinitomicaceae</taxon>
        <taxon>Taishania</taxon>
    </lineage>
</organism>
<proteinExistence type="predicted"/>
<evidence type="ECO:0000259" key="1">
    <source>
        <dbReference type="Pfam" id="PF06662"/>
    </source>
</evidence>
<dbReference type="InterPro" id="IPR008928">
    <property type="entry name" value="6-hairpin_glycosidase_sf"/>
</dbReference>
<dbReference type="GO" id="GO:0005975">
    <property type="term" value="P:carbohydrate metabolic process"/>
    <property type="evidence" value="ECO:0007669"/>
    <property type="project" value="InterPro"/>
</dbReference>
<dbReference type="InterPro" id="IPR039721">
    <property type="entry name" value="C5-epimerase"/>
</dbReference>
<comment type="caution">
    <text evidence="2">The sequence shown here is derived from an EMBL/GenBank/DDBJ whole genome shotgun (WGS) entry which is preliminary data.</text>
</comment>
<dbReference type="InterPro" id="IPR010598">
    <property type="entry name" value="C5-epim_C"/>
</dbReference>
<evidence type="ECO:0000313" key="2">
    <source>
        <dbReference type="EMBL" id="MBC9811803.1"/>
    </source>
</evidence>
<dbReference type="PANTHER" id="PTHR13174">
    <property type="entry name" value="D-GLUCURONYL C5-EPIMERASE"/>
    <property type="match status" value="1"/>
</dbReference>
<dbReference type="AlphaFoldDB" id="A0A8J6PB01"/>
<sequence length="309" mass="36953">MKEESKKITLQTGNVSLTPELGMYYIDMRPAIIHYTDNIFNGCFDDDGVPMCGIEGHFEYSPINIAQYGFIVHADYLENQDEVTFRQLKKCVEKLVELADIDDRMCIWWHRYRESKYGIEAPWASAMAQGEIISLFLRFYQLTNEGKYLELSKKAFNFLSVKVEDGGVRQYDHNGDLWLEEYPSNPPSFVLNGFLYALFGLYDLFRITNDELVWQEIELCIRTLKNNLHKFDAGYWSYYDLQKKELVRYYYQKNVHVPQMEVMYQLTHDKLFLNYKNKWEKTLNPVNFLFVRIMYRILPRWRKKSLKIK</sequence>
<dbReference type="RefSeq" id="WP_163490761.1">
    <property type="nucleotide sequence ID" value="NZ_JACVEL010000002.1"/>
</dbReference>
<dbReference type="SUPFAM" id="SSF48208">
    <property type="entry name" value="Six-hairpin glycosidases"/>
    <property type="match status" value="1"/>
</dbReference>
<gene>
    <name evidence="2" type="ORF">H9Y05_04865</name>
</gene>
<accession>A0A8J6PB01</accession>
<protein>
    <recommendedName>
        <fullName evidence="1">D-glucuronyl C5-epimerase C-terminal domain-containing protein</fullName>
    </recommendedName>
</protein>
<dbReference type="GO" id="GO:0047464">
    <property type="term" value="F:heparosan-N-sulfate-glucuronate 5-epimerase activity"/>
    <property type="evidence" value="ECO:0007669"/>
    <property type="project" value="InterPro"/>
</dbReference>
<dbReference type="GO" id="GO:0015012">
    <property type="term" value="P:heparan sulfate proteoglycan biosynthetic process"/>
    <property type="evidence" value="ECO:0007669"/>
    <property type="project" value="InterPro"/>
</dbReference>
<dbReference type="PANTHER" id="PTHR13174:SF3">
    <property type="entry name" value="D-GLUCURONYL C5-EPIMERASE"/>
    <property type="match status" value="1"/>
</dbReference>